<protein>
    <recommendedName>
        <fullName evidence="3">GAF domain-containing protein</fullName>
    </recommendedName>
</protein>
<gene>
    <name evidence="1" type="ORF">FJM65_11830</name>
</gene>
<reference evidence="1 2" key="1">
    <citation type="submission" date="2019-06" db="EMBL/GenBank/DDBJ databases">
        <title>A novel bacterium of genus Pontibacter, isolated from marine sediment.</title>
        <authorList>
            <person name="Huang H."/>
            <person name="Mo K."/>
            <person name="Hu Y."/>
        </authorList>
    </citation>
    <scope>NUCLEOTIDE SEQUENCE [LARGE SCALE GENOMIC DNA]</scope>
    <source>
        <strain evidence="1 2">HB172049</strain>
    </source>
</reference>
<name>A0A501WD79_9BACT</name>
<organism evidence="1 2">
    <name type="scientific">Pontibacter mangrovi</name>
    <dbReference type="NCBI Taxonomy" id="2589816"/>
    <lineage>
        <taxon>Bacteria</taxon>
        <taxon>Pseudomonadati</taxon>
        <taxon>Bacteroidota</taxon>
        <taxon>Cytophagia</taxon>
        <taxon>Cytophagales</taxon>
        <taxon>Hymenobacteraceae</taxon>
        <taxon>Pontibacter</taxon>
    </lineage>
</organism>
<dbReference type="EMBL" id="VFRQ01000006">
    <property type="protein sequence ID" value="TPE43446.1"/>
    <property type="molecule type" value="Genomic_DNA"/>
</dbReference>
<evidence type="ECO:0000313" key="1">
    <source>
        <dbReference type="EMBL" id="TPE43446.1"/>
    </source>
</evidence>
<dbReference type="AlphaFoldDB" id="A0A501WD79"/>
<sequence>MDSSPAAYFEKELQEFKEALGSAGIHGALRYLSHRTPHRFTGIYRYDGEMLRNVAIFDKYDPALKKGEDAPMKATYCSLLQVRQALEIMDATEDERVKGLVVTPVTSYYGVLMRDAHGRPFGSLCHFDMKRCQERLNDFPLLEAAAKVLYDHLLSGQVEG</sequence>
<dbReference type="Proteomes" id="UP000316727">
    <property type="component" value="Unassembled WGS sequence"/>
</dbReference>
<dbReference type="SUPFAM" id="SSF55781">
    <property type="entry name" value="GAF domain-like"/>
    <property type="match status" value="1"/>
</dbReference>
<dbReference type="OrthoDB" id="8810170at2"/>
<dbReference type="RefSeq" id="WP_140621750.1">
    <property type="nucleotide sequence ID" value="NZ_VFRQ01000006.1"/>
</dbReference>
<evidence type="ECO:0008006" key="3">
    <source>
        <dbReference type="Google" id="ProtNLM"/>
    </source>
</evidence>
<keyword evidence="2" id="KW-1185">Reference proteome</keyword>
<evidence type="ECO:0000313" key="2">
    <source>
        <dbReference type="Proteomes" id="UP000316727"/>
    </source>
</evidence>
<accession>A0A501WD79</accession>
<comment type="caution">
    <text evidence="1">The sequence shown here is derived from an EMBL/GenBank/DDBJ whole genome shotgun (WGS) entry which is preliminary data.</text>
</comment>
<proteinExistence type="predicted"/>